<protein>
    <recommendedName>
        <fullName evidence="1">N-acetyltransferase domain-containing protein</fullName>
    </recommendedName>
</protein>
<dbReference type="InterPro" id="IPR016181">
    <property type="entry name" value="Acyl_CoA_acyltransferase"/>
</dbReference>
<dbReference type="GO" id="GO:0016747">
    <property type="term" value="F:acyltransferase activity, transferring groups other than amino-acyl groups"/>
    <property type="evidence" value="ECO:0007669"/>
    <property type="project" value="InterPro"/>
</dbReference>
<dbReference type="Pfam" id="PF13302">
    <property type="entry name" value="Acetyltransf_3"/>
    <property type="match status" value="1"/>
</dbReference>
<sequence length="186" mass="20326">MAQQANFGRPCAVPALTIPSVTEPGITFVRLPEVSTDAVVELLNEPRNARHMPLTGEPFTTKSAAAWVAAKDAQWDSHGYGPWAILIDGSFAGWGGFQAEENGADFALVLAPEFWGYGETVARRALAVGFDELGLTDVLIALPYSRNPAQVVARFGFEPDGDVVYGEVHFRQYRLSANRWNRDESV</sequence>
<reference evidence="2 3" key="1">
    <citation type="submission" date="2011-05" db="EMBL/GenBank/DDBJ databases">
        <title>Whole genome sequence of Microlunatus phosphovorus NM-1.</title>
        <authorList>
            <person name="Hosoyama A."/>
            <person name="Sasaki K."/>
            <person name="Harada T."/>
            <person name="Igarashi R."/>
            <person name="Kawakoshi A."/>
            <person name="Sasagawa M."/>
            <person name="Fukada J."/>
            <person name="Nakamura S."/>
            <person name="Katano Y."/>
            <person name="Hanada S."/>
            <person name="Kamagata Y."/>
            <person name="Nakamura N."/>
            <person name="Yamazaki S."/>
            <person name="Fujita N."/>
        </authorList>
    </citation>
    <scope>NUCLEOTIDE SEQUENCE [LARGE SCALE GENOMIC DNA]</scope>
    <source>
        <strain evidence="3">ATCC 700054 / DSM 10555 / JCM 9379 / NBRC 101784 / NCIMB 13414 / VKM Ac-1990 / NM-1</strain>
    </source>
</reference>
<dbReference type="PROSITE" id="PS51186">
    <property type="entry name" value="GNAT"/>
    <property type="match status" value="1"/>
</dbReference>
<gene>
    <name evidence="2" type="ordered locus">MLP_33020</name>
</gene>
<evidence type="ECO:0000313" key="2">
    <source>
        <dbReference type="EMBL" id="BAK36316.1"/>
    </source>
</evidence>
<dbReference type="EMBL" id="AP012204">
    <property type="protein sequence ID" value="BAK36316.1"/>
    <property type="molecule type" value="Genomic_DNA"/>
</dbReference>
<dbReference type="Proteomes" id="UP000007947">
    <property type="component" value="Chromosome"/>
</dbReference>
<organism evidence="2 3">
    <name type="scientific">Microlunatus phosphovorus (strain ATCC 700054 / DSM 10555 / JCM 9379 / NBRC 101784 / NCIMB 13414 / VKM Ac-1990 / NM-1)</name>
    <dbReference type="NCBI Taxonomy" id="1032480"/>
    <lineage>
        <taxon>Bacteria</taxon>
        <taxon>Bacillati</taxon>
        <taxon>Actinomycetota</taxon>
        <taxon>Actinomycetes</taxon>
        <taxon>Propionibacteriales</taxon>
        <taxon>Propionibacteriaceae</taxon>
        <taxon>Microlunatus</taxon>
    </lineage>
</organism>
<proteinExistence type="predicted"/>
<dbReference type="Gene3D" id="3.40.630.30">
    <property type="match status" value="1"/>
</dbReference>
<dbReference type="KEGG" id="mph:MLP_33020"/>
<feature type="domain" description="N-acetyltransferase" evidence="1">
    <location>
        <begin position="26"/>
        <end position="185"/>
    </location>
</feature>
<dbReference type="eggNOG" id="COG1670">
    <property type="taxonomic scope" value="Bacteria"/>
</dbReference>
<evidence type="ECO:0000259" key="1">
    <source>
        <dbReference type="PROSITE" id="PS51186"/>
    </source>
</evidence>
<dbReference type="InterPro" id="IPR000182">
    <property type="entry name" value="GNAT_dom"/>
</dbReference>
<name>F5XM59_MICPN</name>
<dbReference type="SUPFAM" id="SSF55729">
    <property type="entry name" value="Acyl-CoA N-acyltransferases (Nat)"/>
    <property type="match status" value="1"/>
</dbReference>
<accession>F5XM59</accession>
<keyword evidence="3" id="KW-1185">Reference proteome</keyword>
<dbReference type="STRING" id="1032480.MLP_33020"/>
<dbReference type="AlphaFoldDB" id="F5XM59"/>
<evidence type="ECO:0000313" key="3">
    <source>
        <dbReference type="Proteomes" id="UP000007947"/>
    </source>
</evidence>
<dbReference type="HOGENOM" id="CLU_122838_0_0_11"/>